<protein>
    <submittedName>
        <fullName evidence="1">Uncharacterized protein</fullName>
    </submittedName>
</protein>
<sequence length="583" mass="68914">MKEETKTCQNCKKEFQIEPEDFAFYEKINVPPPTFCPECRMIRRMMFRNERKIFLIKSAKSGKEILSLYPPDSGVTVYDEPEWWTDDWDAISFAKDYDFSRSFFEQFFELTKLVPRYSRDVSYMEASDYSANANNLKKCYLLFNSNYSEDSAYGNAVDKSSFCFDNSHIAKSERCYNSFWLTNCYQTNFSSECEDCNNVWFSKNCRGCNDCFGCVNLRGKKYHIFNEPYSKEDYLRKIGSFSPQTHAGIERAKAKAHEFWSRFPNKYLQGIKNLNSSGEYVTNSKNIKHGYLVREGEDLRYVQYLQIPPHKDSMDLTVGGNGVELSYECVVCGWGKLHKVRFSAECWPDVMDIEYSMFCKSSSNLFGCMGLKKKQYCILNKQYTKEEFLNFRERIIKHMNEVPYIDKKGRVYKYGEFFPAEFSAFSYNQSIVIEHFPLKKEEAEAQGFRWQEPNRREYEITMKSEDIPDSIHDVDESIIKETIQCAQCKRAYRLIKQEMDFLKKEGIAAPRICVECRHEERILQRNKAKFYDRQCECDYEIFKNFTKHTHHLEGRCSNKFETAYAPENPNIVYCEECYLKEVV</sequence>
<dbReference type="AlphaFoldDB" id="A0A0G0LJ85"/>
<evidence type="ECO:0000313" key="1">
    <source>
        <dbReference type="EMBL" id="KKQ88015.1"/>
    </source>
</evidence>
<comment type="caution">
    <text evidence="1">The sequence shown here is derived from an EMBL/GenBank/DDBJ whole genome shotgun (WGS) entry which is preliminary data.</text>
</comment>
<organism evidence="1 2">
    <name type="scientific">Candidatus Curtissbacteria bacterium GW2011_GWC2_38_9</name>
    <dbReference type="NCBI Taxonomy" id="1618414"/>
    <lineage>
        <taxon>Bacteria</taxon>
        <taxon>Candidatus Curtissiibacteriota</taxon>
    </lineage>
</organism>
<name>A0A0G0LJ85_9BACT</name>
<dbReference type="Proteomes" id="UP000034893">
    <property type="component" value="Unassembled WGS sequence"/>
</dbReference>
<reference evidence="1 2" key="1">
    <citation type="journal article" date="2015" name="Nature">
        <title>rRNA introns, odd ribosomes, and small enigmatic genomes across a large radiation of phyla.</title>
        <authorList>
            <person name="Brown C.T."/>
            <person name="Hug L.A."/>
            <person name="Thomas B.C."/>
            <person name="Sharon I."/>
            <person name="Castelle C.J."/>
            <person name="Singh A."/>
            <person name="Wilkins M.J."/>
            <person name="Williams K.H."/>
            <person name="Banfield J.F."/>
        </authorList>
    </citation>
    <scope>NUCLEOTIDE SEQUENCE [LARGE SCALE GENOMIC DNA]</scope>
</reference>
<gene>
    <name evidence="1" type="ORF">UT12_C0029G0002</name>
</gene>
<accession>A0A0G0LJ85</accession>
<proteinExistence type="predicted"/>
<dbReference type="EMBL" id="LBVP01000029">
    <property type="protein sequence ID" value="KKQ88015.1"/>
    <property type="molecule type" value="Genomic_DNA"/>
</dbReference>
<evidence type="ECO:0000313" key="2">
    <source>
        <dbReference type="Proteomes" id="UP000034893"/>
    </source>
</evidence>